<keyword evidence="2" id="KW-1185">Reference proteome</keyword>
<dbReference type="GO" id="GO:0042450">
    <property type="term" value="P:L-arginine biosynthetic process via ornithine"/>
    <property type="evidence" value="ECO:0007669"/>
    <property type="project" value="InterPro"/>
</dbReference>
<dbReference type="AlphaFoldDB" id="A0A835BHD0"/>
<protein>
    <submittedName>
        <fullName evidence="1">Uncharacterized protein</fullName>
    </submittedName>
</protein>
<dbReference type="SUPFAM" id="SSF48557">
    <property type="entry name" value="L-aspartase-like"/>
    <property type="match status" value="1"/>
</dbReference>
<dbReference type="EMBL" id="JACEFO010001825">
    <property type="protein sequence ID" value="KAF8700773.1"/>
    <property type="molecule type" value="Genomic_DNA"/>
</dbReference>
<evidence type="ECO:0000313" key="2">
    <source>
        <dbReference type="Proteomes" id="UP000636709"/>
    </source>
</evidence>
<dbReference type="GO" id="GO:0005829">
    <property type="term" value="C:cytosol"/>
    <property type="evidence" value="ECO:0007669"/>
    <property type="project" value="TreeGrafter"/>
</dbReference>
<dbReference type="PANTHER" id="PTHR43814:SF5">
    <property type="entry name" value="MHD1 DOMAIN-CONTAINING PROTEIN"/>
    <property type="match status" value="1"/>
</dbReference>
<dbReference type="GO" id="GO:0004056">
    <property type="term" value="F:argininosuccinate lyase activity"/>
    <property type="evidence" value="ECO:0007669"/>
    <property type="project" value="InterPro"/>
</dbReference>
<dbReference type="PANTHER" id="PTHR43814">
    <property type="entry name" value="ARGININOSUCCINATE LYASE"/>
    <property type="match status" value="1"/>
</dbReference>
<dbReference type="OrthoDB" id="693501at2759"/>
<evidence type="ECO:0000313" key="1">
    <source>
        <dbReference type="EMBL" id="KAF8700773.1"/>
    </source>
</evidence>
<dbReference type="Proteomes" id="UP000636709">
    <property type="component" value="Unassembled WGS sequence"/>
</dbReference>
<reference evidence="1" key="1">
    <citation type="submission" date="2020-07" db="EMBL/GenBank/DDBJ databases">
        <title>Genome sequence and genetic diversity analysis of an under-domesticated orphan crop, white fonio (Digitaria exilis).</title>
        <authorList>
            <person name="Bennetzen J.L."/>
            <person name="Chen S."/>
            <person name="Ma X."/>
            <person name="Wang X."/>
            <person name="Yssel A.E.J."/>
            <person name="Chaluvadi S.R."/>
            <person name="Johnson M."/>
            <person name="Gangashetty P."/>
            <person name="Hamidou F."/>
            <person name="Sanogo M.D."/>
            <person name="Zwaenepoel A."/>
            <person name="Wallace J."/>
            <person name="Van De Peer Y."/>
            <person name="Van Deynze A."/>
        </authorList>
    </citation>
    <scope>NUCLEOTIDE SEQUENCE</scope>
    <source>
        <tissue evidence="1">Leaves</tissue>
    </source>
</reference>
<gene>
    <name evidence="1" type="ORF">HU200_034129</name>
</gene>
<comment type="caution">
    <text evidence="1">The sequence shown here is derived from an EMBL/GenBank/DDBJ whole genome shotgun (WGS) entry which is preliminary data.</text>
</comment>
<organism evidence="1 2">
    <name type="scientific">Digitaria exilis</name>
    <dbReference type="NCBI Taxonomy" id="1010633"/>
    <lineage>
        <taxon>Eukaryota</taxon>
        <taxon>Viridiplantae</taxon>
        <taxon>Streptophyta</taxon>
        <taxon>Embryophyta</taxon>
        <taxon>Tracheophyta</taxon>
        <taxon>Spermatophyta</taxon>
        <taxon>Magnoliopsida</taxon>
        <taxon>Liliopsida</taxon>
        <taxon>Poales</taxon>
        <taxon>Poaceae</taxon>
        <taxon>PACMAD clade</taxon>
        <taxon>Panicoideae</taxon>
        <taxon>Panicodae</taxon>
        <taxon>Paniceae</taxon>
        <taxon>Anthephorinae</taxon>
        <taxon>Digitaria</taxon>
    </lineage>
</organism>
<dbReference type="InterPro" id="IPR009049">
    <property type="entry name" value="Argininosuccinate_lyase"/>
</dbReference>
<proteinExistence type="predicted"/>
<name>A0A835BHD0_9POAL</name>
<dbReference type="InterPro" id="IPR024083">
    <property type="entry name" value="Fumarase/histidase_N"/>
</dbReference>
<dbReference type="InterPro" id="IPR008948">
    <property type="entry name" value="L-Aspartase-like"/>
</dbReference>
<accession>A0A835BHD0</accession>
<dbReference type="Gene3D" id="1.10.275.10">
    <property type="entry name" value="Fumarase/aspartase (N-terminal domain)"/>
    <property type="match status" value="1"/>
</dbReference>
<sequence length="400" mass="46067">MREGDDKCEKALQQCAREFVDGIIKFISSEKEYYKLIIIVCKENTNMIKELGFISCYNRDDILSGLESIEDDIAKGRFEWRENKDVRSNIVEALVQRVGEPARKLDATISQYVQKLTILRLWFHDSVDTIVNQIEQLQVELVLLALRNWGFVVPLLFRRTDWILLGEFIFSKVELLEKDVSQLRSCKNEIDSTLLVTFPLCSADGYLDRLSNDGSHLLQNAVVNFGNMVIGDIAIDISSLKQEISYWISFRFLALNDGVRESFSFLKKHVSDLSMFTTIQRDFSFTCYGLQDTCQRFFAVYIIVQQILKAATDFAKHASFDNKKVQSFPSIGYIKTGSSDIHTVKLNLPNQVSDKDQIAKATQDFRSRSDEVMKSLLDWLAKHQTKENPLKFSQFEFEVC</sequence>
<dbReference type="Gene3D" id="1.20.200.10">
    <property type="entry name" value="Fumarase/aspartase (Central domain)"/>
    <property type="match status" value="1"/>
</dbReference>